<name>A0A1G6JFN2_9PSEU</name>
<dbReference type="Gene3D" id="2.120.10.30">
    <property type="entry name" value="TolB, C-terminal domain"/>
    <property type="match status" value="2"/>
</dbReference>
<dbReference type="InterPro" id="IPR011042">
    <property type="entry name" value="6-blade_b-propeller_TolB-like"/>
</dbReference>
<dbReference type="GO" id="GO:0004177">
    <property type="term" value="F:aminopeptidase activity"/>
    <property type="evidence" value="ECO:0007669"/>
    <property type="project" value="UniProtKB-KW"/>
</dbReference>
<dbReference type="Pfam" id="PF00326">
    <property type="entry name" value="Peptidase_S9"/>
    <property type="match status" value="1"/>
</dbReference>
<dbReference type="InterPro" id="IPR011659">
    <property type="entry name" value="WD40"/>
</dbReference>
<dbReference type="STRING" id="1271860.SAMN05216174_101373"/>
<keyword evidence="5" id="KW-1185">Reference proteome</keyword>
<dbReference type="PANTHER" id="PTHR42776">
    <property type="entry name" value="SERINE PEPTIDASE S9 FAMILY MEMBER"/>
    <property type="match status" value="1"/>
</dbReference>
<dbReference type="GO" id="GO:0006508">
    <property type="term" value="P:proteolysis"/>
    <property type="evidence" value="ECO:0007669"/>
    <property type="project" value="InterPro"/>
</dbReference>
<reference evidence="5" key="1">
    <citation type="submission" date="2016-10" db="EMBL/GenBank/DDBJ databases">
        <authorList>
            <person name="Varghese N."/>
            <person name="Submissions S."/>
        </authorList>
    </citation>
    <scope>NUCLEOTIDE SEQUENCE [LARGE SCALE GENOMIC DNA]</scope>
    <source>
        <strain evidence="5">IBRC-M 10403</strain>
    </source>
</reference>
<dbReference type="Proteomes" id="UP000199501">
    <property type="component" value="Unassembled WGS sequence"/>
</dbReference>
<keyword evidence="1" id="KW-0378">Hydrolase</keyword>
<sequence>MGITSAPDGAECSGTVVFVRPEDIELPAAPGAPALHGDLLLVGVTAADLAANSYRGGLHRVGVDGGGAKEFTRGFRDVAPAISPDGTQVAFLRSDGPAGKPQVHVMPVDGGEARPVTALPLGAGAPVWAPDSRRIAFVARVPEPGRYGTAAADGDTPSADEEAPRRITRLDYRYDDIGFVTDRPAHVFVVDTADPAARPRRLTEGHGEPLNPAWTPTGEHILVGAKRDWGAEDTLRADLYAIPADGGAPILVARSAGTVEHPVMVADDTVAFLGEAFDGVAAVARNVGLWTVPLTLDGPPGEPRRLTDVETVDCEPDAGRPVATASGVLVAVRNRGAVELRRVASGADGATLSELALVAGELAVVKGFAADGDRVVCSVSTWDTAGEVVLAEDETTRRLTDFSAPLRARGPRPVVEIKASAPDGYATHGWLVLPEGDGPHPVILVVHGGPFRYYSWGFFDEAQVYAAAGYAVVLPNPRGSAGYGERHGQAIIGALGTVDVADVLSVLDATLERPDLDPTRVGVMGGSYGGWMVGWLAAHHGHRFRAAWSERAVNCWESFAGTSDIGWWFADAYCGPTPGARTAMSPLTHADRISIPFAIAHSEQDWRCPVEQAQRMYVKLHRNGTPTQLLLFPGEGHELTRSGTPRHRKQRFDAVLDWWSHHL</sequence>
<dbReference type="Pfam" id="PF07676">
    <property type="entry name" value="PD40"/>
    <property type="match status" value="2"/>
</dbReference>
<dbReference type="PANTHER" id="PTHR42776:SF27">
    <property type="entry name" value="DIPEPTIDYL PEPTIDASE FAMILY MEMBER 6"/>
    <property type="match status" value="1"/>
</dbReference>
<dbReference type="InterPro" id="IPR029058">
    <property type="entry name" value="AB_hydrolase_fold"/>
</dbReference>
<evidence type="ECO:0000256" key="1">
    <source>
        <dbReference type="ARBA" id="ARBA00022801"/>
    </source>
</evidence>
<protein>
    <submittedName>
        <fullName evidence="4">Dipeptidyl aminopeptidase/acylaminoacyl peptidase</fullName>
    </submittedName>
</protein>
<dbReference type="SUPFAM" id="SSF53474">
    <property type="entry name" value="alpha/beta-Hydrolases"/>
    <property type="match status" value="1"/>
</dbReference>
<dbReference type="SUPFAM" id="SSF82171">
    <property type="entry name" value="DPP6 N-terminal domain-like"/>
    <property type="match status" value="1"/>
</dbReference>
<dbReference type="AlphaFoldDB" id="A0A1G6JFN2"/>
<gene>
    <name evidence="4" type="ORF">SAMN05216174_101373</name>
</gene>
<accession>A0A1G6JFN2</accession>
<keyword evidence="4" id="KW-0031">Aminopeptidase</keyword>
<organism evidence="4 5">
    <name type="scientific">Actinokineospora iranica</name>
    <dbReference type="NCBI Taxonomy" id="1271860"/>
    <lineage>
        <taxon>Bacteria</taxon>
        <taxon>Bacillati</taxon>
        <taxon>Actinomycetota</taxon>
        <taxon>Actinomycetes</taxon>
        <taxon>Pseudonocardiales</taxon>
        <taxon>Pseudonocardiaceae</taxon>
        <taxon>Actinokineospora</taxon>
    </lineage>
</organism>
<dbReference type="GO" id="GO:0004252">
    <property type="term" value="F:serine-type endopeptidase activity"/>
    <property type="evidence" value="ECO:0007669"/>
    <property type="project" value="TreeGrafter"/>
</dbReference>
<evidence type="ECO:0000259" key="3">
    <source>
        <dbReference type="Pfam" id="PF00326"/>
    </source>
</evidence>
<dbReference type="Gene3D" id="3.40.50.1820">
    <property type="entry name" value="alpha/beta hydrolase"/>
    <property type="match status" value="1"/>
</dbReference>
<evidence type="ECO:0000313" key="5">
    <source>
        <dbReference type="Proteomes" id="UP000199501"/>
    </source>
</evidence>
<evidence type="ECO:0000313" key="4">
    <source>
        <dbReference type="EMBL" id="SDC17235.1"/>
    </source>
</evidence>
<evidence type="ECO:0000256" key="2">
    <source>
        <dbReference type="ARBA" id="ARBA00022825"/>
    </source>
</evidence>
<dbReference type="InterPro" id="IPR001375">
    <property type="entry name" value="Peptidase_S9_cat"/>
</dbReference>
<keyword evidence="4" id="KW-0645">Protease</keyword>
<feature type="domain" description="Peptidase S9 prolyl oligopeptidase catalytic" evidence="3">
    <location>
        <begin position="456"/>
        <end position="663"/>
    </location>
</feature>
<proteinExistence type="predicted"/>
<dbReference type="EMBL" id="FMZZ01000001">
    <property type="protein sequence ID" value="SDC17235.1"/>
    <property type="molecule type" value="Genomic_DNA"/>
</dbReference>
<keyword evidence="2" id="KW-0720">Serine protease</keyword>